<dbReference type="GO" id="GO:0046872">
    <property type="term" value="F:metal ion binding"/>
    <property type="evidence" value="ECO:0007669"/>
    <property type="project" value="UniProtKB-KW"/>
</dbReference>
<dbReference type="InterPro" id="IPR000086">
    <property type="entry name" value="NUDIX_hydrolase_dom"/>
</dbReference>
<dbReference type="PROSITE" id="PS00893">
    <property type="entry name" value="NUDIX_BOX"/>
    <property type="match status" value="1"/>
</dbReference>
<dbReference type="Proteomes" id="UP001208570">
    <property type="component" value="Unassembled WGS sequence"/>
</dbReference>
<evidence type="ECO:0000256" key="19">
    <source>
        <dbReference type="ARBA" id="ARBA00049264"/>
    </source>
</evidence>
<evidence type="ECO:0000256" key="18">
    <source>
        <dbReference type="ARBA" id="ARBA00049196"/>
    </source>
</evidence>
<dbReference type="Gene3D" id="3.90.79.10">
    <property type="entry name" value="Nucleoside Triphosphate Pyrophosphohydrolase"/>
    <property type="match status" value="1"/>
</dbReference>
<dbReference type="GO" id="GO:0005829">
    <property type="term" value="C:cytosol"/>
    <property type="evidence" value="ECO:0007669"/>
    <property type="project" value="TreeGrafter"/>
</dbReference>
<dbReference type="EMBL" id="JAODUP010000148">
    <property type="protein sequence ID" value="KAK2159661.1"/>
    <property type="molecule type" value="Genomic_DNA"/>
</dbReference>
<keyword evidence="9" id="KW-0521">NADP</keyword>
<name>A0AAD9JUY0_9ANNE</name>
<dbReference type="GO" id="GO:0035529">
    <property type="term" value="F:NADH pyrophosphatase activity"/>
    <property type="evidence" value="ECO:0007669"/>
    <property type="project" value="TreeGrafter"/>
</dbReference>
<feature type="domain" description="Nudix hydrolase" evidence="21">
    <location>
        <begin position="258"/>
        <end position="370"/>
    </location>
</feature>
<comment type="caution">
    <text evidence="22">The sequence shown here is derived from an EMBL/GenBank/DDBJ whole genome shotgun (WGS) entry which is preliminary data.</text>
</comment>
<comment type="function">
    <text evidence="15">mRNA decapping enzyme that specifically removes the nicotinamide adenine dinucleotide (NAD) cap from a subset of mRNAs by hydrolyzing the diphosphate linkage to produce nicotinamide mononucleotide (NMN) and 5' monophosphate mRNA. The NAD-cap is present at the 5'-end of some RNAs; in contrast to the canonical N7 methylguanosine (m7G) cap, the NAD cap promotes mRNA decay. Preferentially acts on NAD-capped transcripts in response to nutrient stress. Also acts on free nicotinamide adenine dinucleotide molecules: hydrolyzes NAD(H) into NMN(H) and AMP, and NADPH into NMNH and 2',5'-ADP. May act to regulate the concentration of peroxisomal nicotinamide nucleotide cofactors required for oxidative metabolism in this organelle. Regulates the levels of circadian clock components PER1, PER2, PER3 and CRY2 in the liver.</text>
</comment>
<comment type="subunit">
    <text evidence="16">Homodimer. Homodimerization is essential for its catalytic activity and protein stability. Interacts (via ANK repeats) with BLMH.</text>
</comment>
<dbReference type="EC" id="3.6.1.22" evidence="5"/>
<dbReference type="PROSITE" id="PS50088">
    <property type="entry name" value="ANK_REPEAT"/>
    <property type="match status" value="1"/>
</dbReference>
<comment type="similarity">
    <text evidence="4">Belongs to the Nudix hydrolase family. NudC subfamily.</text>
</comment>
<comment type="catalytic activity">
    <reaction evidence="11">
        <text>a 5'-end NAD(+)-phospho-ribonucleoside in mRNA + H2O = a 5'-end phospho-adenosine-phospho-ribonucleoside in mRNA + beta-nicotinamide D-ribonucleotide + 2 H(+)</text>
        <dbReference type="Rhea" id="RHEA:60876"/>
        <dbReference type="Rhea" id="RHEA-COMP:15698"/>
        <dbReference type="Rhea" id="RHEA-COMP:15719"/>
        <dbReference type="ChEBI" id="CHEBI:14649"/>
        <dbReference type="ChEBI" id="CHEBI:15377"/>
        <dbReference type="ChEBI" id="CHEBI:15378"/>
        <dbReference type="ChEBI" id="CHEBI:144029"/>
        <dbReference type="ChEBI" id="CHEBI:144051"/>
    </reaction>
    <physiologicalReaction direction="left-to-right" evidence="11">
        <dbReference type="Rhea" id="RHEA:60877"/>
    </physiologicalReaction>
</comment>
<dbReference type="SUPFAM" id="SSF48403">
    <property type="entry name" value="Ankyrin repeat"/>
    <property type="match status" value="1"/>
</dbReference>
<feature type="repeat" description="ANK" evidence="20">
    <location>
        <begin position="1"/>
        <end position="27"/>
    </location>
</feature>
<evidence type="ECO:0000256" key="5">
    <source>
        <dbReference type="ARBA" id="ARBA00012381"/>
    </source>
</evidence>
<dbReference type="PANTHER" id="PTHR42904">
    <property type="entry name" value="NUDIX HYDROLASE, NUDC SUBFAMILY"/>
    <property type="match status" value="1"/>
</dbReference>
<dbReference type="InterPro" id="IPR015797">
    <property type="entry name" value="NUDIX_hydrolase-like_dom_sf"/>
</dbReference>
<comment type="subcellular location">
    <subcellularLocation>
        <location evidence="3">Cytoplasmic granule</location>
    </subcellularLocation>
</comment>
<evidence type="ECO:0000256" key="17">
    <source>
        <dbReference type="ARBA" id="ARBA00047501"/>
    </source>
</evidence>
<evidence type="ECO:0000256" key="2">
    <source>
        <dbReference type="ARBA" id="ARBA00001947"/>
    </source>
</evidence>
<keyword evidence="6" id="KW-0479">Metal-binding</keyword>
<evidence type="ECO:0000256" key="10">
    <source>
        <dbReference type="ARBA" id="ARBA00023027"/>
    </source>
</evidence>
<dbReference type="Pfam" id="PF00293">
    <property type="entry name" value="NUDIX"/>
    <property type="match status" value="1"/>
</dbReference>
<dbReference type="PROSITE" id="PS51462">
    <property type="entry name" value="NUDIX"/>
    <property type="match status" value="1"/>
</dbReference>
<evidence type="ECO:0000256" key="11">
    <source>
        <dbReference type="ARBA" id="ARBA00023679"/>
    </source>
</evidence>
<evidence type="ECO:0000313" key="23">
    <source>
        <dbReference type="Proteomes" id="UP001208570"/>
    </source>
</evidence>
<accession>A0AAD9JUY0</accession>
<evidence type="ECO:0000256" key="8">
    <source>
        <dbReference type="ARBA" id="ARBA00022842"/>
    </source>
</evidence>
<evidence type="ECO:0000259" key="21">
    <source>
        <dbReference type="PROSITE" id="PS51462"/>
    </source>
</evidence>
<evidence type="ECO:0000256" key="9">
    <source>
        <dbReference type="ARBA" id="ARBA00022857"/>
    </source>
</evidence>
<dbReference type="InterPro" id="IPR036770">
    <property type="entry name" value="Ankyrin_rpt-contain_sf"/>
</dbReference>
<evidence type="ECO:0000256" key="14">
    <source>
        <dbReference type="ARBA" id="ARBA00031178"/>
    </source>
</evidence>
<evidence type="ECO:0000256" key="4">
    <source>
        <dbReference type="ARBA" id="ARBA00009595"/>
    </source>
</evidence>
<evidence type="ECO:0000256" key="12">
    <source>
        <dbReference type="ARBA" id="ARBA00023869"/>
    </source>
</evidence>
<keyword evidence="20" id="KW-0040">ANK repeat</keyword>
<dbReference type="PANTHER" id="PTHR42904:SF6">
    <property type="entry name" value="NAD-CAPPED RNA HYDROLASE NUDT12"/>
    <property type="match status" value="1"/>
</dbReference>
<dbReference type="CDD" id="cd03429">
    <property type="entry name" value="NUDIX_NADH_pyrophosphatase_Nudt13"/>
    <property type="match status" value="1"/>
</dbReference>
<comment type="cofactor">
    <cofactor evidence="1">
        <name>Mg(2+)</name>
        <dbReference type="ChEBI" id="CHEBI:18420"/>
    </cofactor>
</comment>
<reference evidence="22" key="1">
    <citation type="journal article" date="2023" name="Mol. Biol. Evol.">
        <title>Third-Generation Sequencing Reveals the Adaptive Role of the Epigenome in Three Deep-Sea Polychaetes.</title>
        <authorList>
            <person name="Perez M."/>
            <person name="Aroh O."/>
            <person name="Sun Y."/>
            <person name="Lan Y."/>
            <person name="Juniper S.K."/>
            <person name="Young C.R."/>
            <person name="Angers B."/>
            <person name="Qian P.Y."/>
        </authorList>
    </citation>
    <scope>NUCLEOTIDE SEQUENCE</scope>
    <source>
        <strain evidence="22">P08H-3</strain>
    </source>
</reference>
<comment type="catalytic activity">
    <reaction evidence="18">
        <text>NAD(+) + H2O = beta-nicotinamide D-ribonucleotide + AMP + 2 H(+)</text>
        <dbReference type="Rhea" id="RHEA:11800"/>
        <dbReference type="ChEBI" id="CHEBI:14649"/>
        <dbReference type="ChEBI" id="CHEBI:15377"/>
        <dbReference type="ChEBI" id="CHEBI:15378"/>
        <dbReference type="ChEBI" id="CHEBI:57540"/>
        <dbReference type="ChEBI" id="CHEBI:456215"/>
        <dbReference type="EC" id="3.6.1.22"/>
    </reaction>
    <physiologicalReaction direction="left-to-right" evidence="18">
        <dbReference type="Rhea" id="RHEA:11801"/>
    </physiologicalReaction>
</comment>
<keyword evidence="7" id="KW-0378">Hydrolase</keyword>
<keyword evidence="10" id="KW-0520">NAD</keyword>
<evidence type="ECO:0000313" key="22">
    <source>
        <dbReference type="EMBL" id="KAK2159661.1"/>
    </source>
</evidence>
<organism evidence="22 23">
    <name type="scientific">Paralvinella palmiformis</name>
    <dbReference type="NCBI Taxonomy" id="53620"/>
    <lineage>
        <taxon>Eukaryota</taxon>
        <taxon>Metazoa</taxon>
        <taxon>Spiralia</taxon>
        <taxon>Lophotrochozoa</taxon>
        <taxon>Annelida</taxon>
        <taxon>Polychaeta</taxon>
        <taxon>Sedentaria</taxon>
        <taxon>Canalipalpata</taxon>
        <taxon>Terebellida</taxon>
        <taxon>Terebelliformia</taxon>
        <taxon>Alvinellidae</taxon>
        <taxon>Paralvinella</taxon>
    </lineage>
</organism>
<dbReference type="Gene3D" id="3.90.79.20">
    <property type="match status" value="1"/>
</dbReference>
<dbReference type="Pfam" id="PF09296">
    <property type="entry name" value="NUDIX-like"/>
    <property type="match status" value="1"/>
</dbReference>
<evidence type="ECO:0000256" key="6">
    <source>
        <dbReference type="ARBA" id="ARBA00022723"/>
    </source>
</evidence>
<evidence type="ECO:0000256" key="13">
    <source>
        <dbReference type="ARBA" id="ARBA00030313"/>
    </source>
</evidence>
<comment type="catalytic activity">
    <reaction evidence="19">
        <text>NADH + H2O = reduced beta-nicotinamide D-ribonucleotide + AMP + 2 H(+)</text>
        <dbReference type="Rhea" id="RHEA:48868"/>
        <dbReference type="ChEBI" id="CHEBI:15377"/>
        <dbReference type="ChEBI" id="CHEBI:15378"/>
        <dbReference type="ChEBI" id="CHEBI:57945"/>
        <dbReference type="ChEBI" id="CHEBI:90832"/>
        <dbReference type="ChEBI" id="CHEBI:456215"/>
        <dbReference type="EC" id="3.6.1.22"/>
    </reaction>
    <physiologicalReaction direction="left-to-right" evidence="19">
        <dbReference type="Rhea" id="RHEA:48869"/>
    </physiologicalReaction>
</comment>
<evidence type="ECO:0000256" key="3">
    <source>
        <dbReference type="ARBA" id="ARBA00004463"/>
    </source>
</evidence>
<gene>
    <name evidence="22" type="ORF">LSH36_148g01034</name>
</gene>
<dbReference type="AlphaFoldDB" id="A0AAD9JUY0"/>
<evidence type="ECO:0000256" key="15">
    <source>
        <dbReference type="ARBA" id="ARBA00045837"/>
    </source>
</evidence>
<dbReference type="GO" id="GO:0019677">
    <property type="term" value="P:NAD+ catabolic process"/>
    <property type="evidence" value="ECO:0007669"/>
    <property type="project" value="TreeGrafter"/>
</dbReference>
<evidence type="ECO:0000256" key="16">
    <source>
        <dbReference type="ARBA" id="ARBA00046702"/>
    </source>
</evidence>
<sequence>MLAAKEGDTDAVHLLLEKGAKTTLVTGSGHSAYDIAIFWKKENCAKILKPIHDALPKENFFSYSGIQRNARKRHNLEWMREATMSDAAEFILMHNAQPLVAYDSTLSPKAKIRQRPLLFNKPYTEVHHLIKESFDNVIYLGSWTQDASERKKGESLAERNVFAIDISDMRETEVKELYPGTEVLNVFPGLLRLGVADAGIAAQARSLLDWHSKYPYCPCCGSKTTIANAGYKRICTNKSCLTNQETKQEGGKINTPYPRVDPTVICNIVSRDNRYSLLARQKSFPGGMYSCLAGFVEPGESVEQACKREIFEEVGLIVNHDEIEDARWFTREDVVLMLMQLHPDRLFLPPQKAIANRLLTEWLIKTAFIQ</sequence>
<dbReference type="InterPro" id="IPR015375">
    <property type="entry name" value="NADH_PPase-like_N"/>
</dbReference>
<proteinExistence type="inferred from homology"/>
<dbReference type="GO" id="GO:0006742">
    <property type="term" value="P:NADP+ catabolic process"/>
    <property type="evidence" value="ECO:0007669"/>
    <property type="project" value="TreeGrafter"/>
</dbReference>
<comment type="catalytic activity">
    <reaction evidence="17">
        <text>NADPH + H2O = reduced beta-nicotinamide D-ribonucleotide + adenosine 2',5'-bisphosphate + 2 H(+)</text>
        <dbReference type="Rhea" id="RHEA:60820"/>
        <dbReference type="ChEBI" id="CHEBI:15377"/>
        <dbReference type="ChEBI" id="CHEBI:15378"/>
        <dbReference type="ChEBI" id="CHEBI:57783"/>
        <dbReference type="ChEBI" id="CHEBI:90832"/>
        <dbReference type="ChEBI" id="CHEBI:194156"/>
    </reaction>
    <physiologicalReaction direction="left-to-right" evidence="17">
        <dbReference type="Rhea" id="RHEA:60821"/>
    </physiologicalReaction>
</comment>
<dbReference type="InterPro" id="IPR049734">
    <property type="entry name" value="NudC-like_C"/>
</dbReference>
<dbReference type="InterPro" id="IPR002110">
    <property type="entry name" value="Ankyrin_rpt"/>
</dbReference>
<protein>
    <recommendedName>
        <fullName evidence="12">NAD-capped RNA hydrolase NUDT12</fullName>
        <ecNumber evidence="5">3.6.1.22</ecNumber>
    </recommendedName>
    <alternativeName>
        <fullName evidence="13">NADH pyrophosphatase NUDT12</fullName>
    </alternativeName>
    <alternativeName>
        <fullName evidence="14">Nucleoside diphosphate-linked moiety X motif 12</fullName>
    </alternativeName>
</protein>
<dbReference type="Gene3D" id="1.25.40.20">
    <property type="entry name" value="Ankyrin repeat-containing domain"/>
    <property type="match status" value="1"/>
</dbReference>
<keyword evidence="8" id="KW-0460">Magnesium</keyword>
<evidence type="ECO:0000256" key="1">
    <source>
        <dbReference type="ARBA" id="ARBA00001946"/>
    </source>
</evidence>
<evidence type="ECO:0000256" key="20">
    <source>
        <dbReference type="PROSITE-ProRule" id="PRU00023"/>
    </source>
</evidence>
<evidence type="ECO:0000256" key="7">
    <source>
        <dbReference type="ARBA" id="ARBA00022801"/>
    </source>
</evidence>
<keyword evidence="23" id="KW-1185">Reference proteome</keyword>
<dbReference type="SUPFAM" id="SSF55811">
    <property type="entry name" value="Nudix"/>
    <property type="match status" value="1"/>
</dbReference>
<dbReference type="InterPro" id="IPR050241">
    <property type="entry name" value="NAD-cap_RNA_hydrolase_NudC"/>
</dbReference>
<comment type="cofactor">
    <cofactor evidence="2">
        <name>Zn(2+)</name>
        <dbReference type="ChEBI" id="CHEBI:29105"/>
    </cofactor>
</comment>
<dbReference type="InterPro" id="IPR020084">
    <property type="entry name" value="NUDIX_hydrolase_CS"/>
</dbReference>